<comment type="caution">
    <text evidence="2">The sequence shown here is derived from an EMBL/GenBank/DDBJ whole genome shotgun (WGS) entry which is preliminary data.</text>
</comment>
<protein>
    <submittedName>
        <fullName evidence="2">Uncharacterized protein</fullName>
    </submittedName>
</protein>
<evidence type="ECO:0000313" key="2">
    <source>
        <dbReference type="EMBL" id="KAG0462789.1"/>
    </source>
</evidence>
<keyword evidence="3" id="KW-1185">Reference proteome</keyword>
<dbReference type="EMBL" id="JADCNL010000011">
    <property type="protein sequence ID" value="KAG0461333.1"/>
    <property type="molecule type" value="Genomic_DNA"/>
</dbReference>
<dbReference type="Proteomes" id="UP000636800">
    <property type="component" value="Chromosome 11"/>
</dbReference>
<gene>
    <name evidence="2" type="ORF">HPP92_021265</name>
    <name evidence="1" type="ORF">HPP92_021630</name>
</gene>
<dbReference type="AlphaFoldDB" id="A0A835UH09"/>
<dbReference type="Proteomes" id="UP000639772">
    <property type="component" value="Chromosome 11"/>
</dbReference>
<proteinExistence type="predicted"/>
<sequence>MIQVLCRSGDGLVSNVVYALLGVSAMSRVHKSATILQQLGAICSLAERTSWAAVMSWNSLGGWLQSTVRALPAEYLRQGEAETLVPLWLNALASAASDYLASKTCADASTDHAYMQGKGGRTLKRIIRDFVETHRNFPNPT</sequence>
<name>A0A835UH09_VANPL</name>
<organism evidence="2 4">
    <name type="scientific">Vanilla planifolia</name>
    <name type="common">Vanilla</name>
    <dbReference type="NCBI Taxonomy" id="51239"/>
    <lineage>
        <taxon>Eukaryota</taxon>
        <taxon>Viridiplantae</taxon>
        <taxon>Streptophyta</taxon>
        <taxon>Embryophyta</taxon>
        <taxon>Tracheophyta</taxon>
        <taxon>Spermatophyta</taxon>
        <taxon>Magnoliopsida</taxon>
        <taxon>Liliopsida</taxon>
        <taxon>Asparagales</taxon>
        <taxon>Orchidaceae</taxon>
        <taxon>Vanilloideae</taxon>
        <taxon>Vanilleae</taxon>
        <taxon>Vanilla</taxon>
    </lineage>
</organism>
<accession>A0A835UH09</accession>
<dbReference type="OrthoDB" id="435593at2759"/>
<reference evidence="3 4" key="1">
    <citation type="journal article" date="2020" name="Nat. Food">
        <title>A phased Vanilla planifolia genome enables genetic improvement of flavour and production.</title>
        <authorList>
            <person name="Hasing T."/>
            <person name="Tang H."/>
            <person name="Brym M."/>
            <person name="Khazi F."/>
            <person name="Huang T."/>
            <person name="Chambers A.H."/>
        </authorList>
    </citation>
    <scope>NUCLEOTIDE SEQUENCE [LARGE SCALE GENOMIC DNA]</scope>
    <source>
        <tissue evidence="2">Leaf</tissue>
    </source>
</reference>
<evidence type="ECO:0000313" key="1">
    <source>
        <dbReference type="EMBL" id="KAG0461333.1"/>
    </source>
</evidence>
<dbReference type="EMBL" id="JADCNM010000011">
    <property type="protein sequence ID" value="KAG0462789.1"/>
    <property type="molecule type" value="Genomic_DNA"/>
</dbReference>
<evidence type="ECO:0000313" key="3">
    <source>
        <dbReference type="Proteomes" id="UP000636800"/>
    </source>
</evidence>
<evidence type="ECO:0000313" key="4">
    <source>
        <dbReference type="Proteomes" id="UP000639772"/>
    </source>
</evidence>